<comment type="function">
    <text evidence="1">DNA-dependent RNA polymerase catalyzes the transcription of DNA into RNA using the four ribonucleoside triphosphates as substrates.</text>
</comment>
<dbReference type="InterPro" id="IPR007066">
    <property type="entry name" value="RNA_pol_Rpb1_3"/>
</dbReference>
<dbReference type="InterPro" id="IPR006592">
    <property type="entry name" value="RNA_pol_N"/>
</dbReference>
<dbReference type="PANTHER" id="PTHR19376:SF54">
    <property type="entry name" value="DNA-DIRECTED RNA POLYMERASE SUBUNIT BETA"/>
    <property type="match status" value="1"/>
</dbReference>
<dbReference type="Gene3D" id="1.10.40.90">
    <property type="match status" value="1"/>
</dbReference>
<proteinExistence type="predicted"/>
<dbReference type="Gene3D" id="2.40.40.20">
    <property type="match status" value="1"/>
</dbReference>
<protein>
    <recommendedName>
        <fullName evidence="2">DNA-directed RNA polymerase</fullName>
        <ecNumber evidence="2">2.7.7.6</ecNumber>
    </recommendedName>
</protein>
<keyword evidence="6" id="KW-0804">Transcription</keyword>
<keyword evidence="5" id="KW-0548">Nucleotidyltransferase</keyword>
<dbReference type="Pfam" id="PF00623">
    <property type="entry name" value="RNA_pol_Rpb1_2"/>
    <property type="match status" value="1"/>
</dbReference>
<evidence type="ECO:0000256" key="2">
    <source>
        <dbReference type="ARBA" id="ARBA00012418"/>
    </source>
</evidence>
<dbReference type="Pfam" id="PF04983">
    <property type="entry name" value="RNA_pol_Rpb1_3"/>
    <property type="match status" value="1"/>
</dbReference>
<evidence type="ECO:0000256" key="3">
    <source>
        <dbReference type="ARBA" id="ARBA00022478"/>
    </source>
</evidence>
<dbReference type="GO" id="GO:0006351">
    <property type="term" value="P:DNA-templated transcription"/>
    <property type="evidence" value="ECO:0007669"/>
    <property type="project" value="InterPro"/>
</dbReference>
<dbReference type="SMART" id="SM00663">
    <property type="entry name" value="RPOLA_N"/>
    <property type="match status" value="1"/>
</dbReference>
<comment type="catalytic activity">
    <reaction evidence="7">
        <text>RNA(n) + a ribonucleoside 5'-triphosphate = RNA(n+1) + diphosphate</text>
        <dbReference type="Rhea" id="RHEA:21248"/>
        <dbReference type="Rhea" id="RHEA-COMP:14527"/>
        <dbReference type="Rhea" id="RHEA-COMP:17342"/>
        <dbReference type="ChEBI" id="CHEBI:33019"/>
        <dbReference type="ChEBI" id="CHEBI:61557"/>
        <dbReference type="ChEBI" id="CHEBI:140395"/>
        <dbReference type="EC" id="2.7.7.6"/>
    </reaction>
</comment>
<organism evidence="9 10">
    <name type="scientific">Paraglomus occultum</name>
    <dbReference type="NCBI Taxonomy" id="144539"/>
    <lineage>
        <taxon>Eukaryota</taxon>
        <taxon>Fungi</taxon>
        <taxon>Fungi incertae sedis</taxon>
        <taxon>Mucoromycota</taxon>
        <taxon>Glomeromycotina</taxon>
        <taxon>Glomeromycetes</taxon>
        <taxon>Paraglomerales</taxon>
        <taxon>Paraglomeraceae</taxon>
        <taxon>Paraglomus</taxon>
    </lineage>
</organism>
<evidence type="ECO:0000259" key="8">
    <source>
        <dbReference type="SMART" id="SM00663"/>
    </source>
</evidence>
<feature type="non-terminal residue" evidence="9">
    <location>
        <position position="1"/>
    </location>
</feature>
<dbReference type="Proteomes" id="UP000789572">
    <property type="component" value="Unassembled WGS sequence"/>
</dbReference>
<reference evidence="9" key="1">
    <citation type="submission" date="2021-06" db="EMBL/GenBank/DDBJ databases">
        <authorList>
            <person name="Kallberg Y."/>
            <person name="Tangrot J."/>
            <person name="Rosling A."/>
        </authorList>
    </citation>
    <scope>NUCLEOTIDE SEQUENCE</scope>
    <source>
        <strain evidence="9">IA702</strain>
    </source>
</reference>
<dbReference type="InterPro" id="IPR045867">
    <property type="entry name" value="DNA-dir_RpoC_beta_prime"/>
</dbReference>
<evidence type="ECO:0000256" key="1">
    <source>
        <dbReference type="ARBA" id="ARBA00004026"/>
    </source>
</evidence>
<dbReference type="Gene3D" id="1.10.274.100">
    <property type="entry name" value="RNA polymerase Rpb1, domain 3"/>
    <property type="match status" value="2"/>
</dbReference>
<sequence>MALTLYKPFIIQKMLKEKIAFTVKEAEQLFYQEDPVIFPLLNKIVQGHPVLANRAPSLHRLSIQGFYPQLTLGNSIELHPLITTALNADFDGDQIAIHLPMTAKSREEVKERILSPHHIIDPKNGYLIDVPSQDMILGIYYLTRESKISLHDLIVIPAILVGRNFSTAQNQFLFTTLGKLIFNQILPASFPGYVSDLKEYNEESSGIRITPRPEMVEFLDQLKKVSFDYATRSGISISPFELEAIISDKEKVLAKAEKEAKKIADHFAQGFYSEEERKQKKIA</sequence>
<gene>
    <name evidence="9" type="ORF">POCULU_LOCUS5853</name>
</gene>
<feature type="domain" description="RNA polymerase N-terminal" evidence="8">
    <location>
        <begin position="1"/>
        <end position="143"/>
    </location>
</feature>
<accession>A0A9N9BHG7</accession>
<dbReference type="GO" id="GO:0000428">
    <property type="term" value="C:DNA-directed RNA polymerase complex"/>
    <property type="evidence" value="ECO:0007669"/>
    <property type="project" value="UniProtKB-KW"/>
</dbReference>
<dbReference type="PANTHER" id="PTHR19376">
    <property type="entry name" value="DNA-DIRECTED RNA POLYMERASE"/>
    <property type="match status" value="1"/>
</dbReference>
<evidence type="ECO:0000313" key="10">
    <source>
        <dbReference type="Proteomes" id="UP000789572"/>
    </source>
</evidence>
<keyword evidence="4" id="KW-0808">Transferase</keyword>
<keyword evidence="10" id="KW-1185">Reference proteome</keyword>
<dbReference type="EMBL" id="CAJVPJ010000967">
    <property type="protein sequence ID" value="CAG8568136.1"/>
    <property type="molecule type" value="Genomic_DNA"/>
</dbReference>
<dbReference type="GO" id="GO:0003677">
    <property type="term" value="F:DNA binding"/>
    <property type="evidence" value="ECO:0007669"/>
    <property type="project" value="InterPro"/>
</dbReference>
<dbReference type="OrthoDB" id="2435871at2759"/>
<dbReference type="InterPro" id="IPR000722">
    <property type="entry name" value="RNA_pol_asu"/>
</dbReference>
<name>A0A9N9BHG7_9GLOM</name>
<evidence type="ECO:0000256" key="6">
    <source>
        <dbReference type="ARBA" id="ARBA00023163"/>
    </source>
</evidence>
<evidence type="ECO:0000256" key="5">
    <source>
        <dbReference type="ARBA" id="ARBA00022695"/>
    </source>
</evidence>
<evidence type="ECO:0000256" key="4">
    <source>
        <dbReference type="ARBA" id="ARBA00022679"/>
    </source>
</evidence>
<keyword evidence="3" id="KW-0240">DNA-directed RNA polymerase</keyword>
<dbReference type="EC" id="2.7.7.6" evidence="2"/>
<dbReference type="AlphaFoldDB" id="A0A9N9BHG7"/>
<dbReference type="GO" id="GO:0003899">
    <property type="term" value="F:DNA-directed RNA polymerase activity"/>
    <property type="evidence" value="ECO:0007669"/>
    <property type="project" value="UniProtKB-EC"/>
</dbReference>
<evidence type="ECO:0000313" key="9">
    <source>
        <dbReference type="EMBL" id="CAG8568136.1"/>
    </source>
</evidence>
<dbReference type="SUPFAM" id="SSF64484">
    <property type="entry name" value="beta and beta-prime subunits of DNA dependent RNA-polymerase"/>
    <property type="match status" value="1"/>
</dbReference>
<comment type="caution">
    <text evidence="9">The sequence shown here is derived from an EMBL/GenBank/DDBJ whole genome shotgun (WGS) entry which is preliminary data.</text>
</comment>
<evidence type="ECO:0000256" key="7">
    <source>
        <dbReference type="ARBA" id="ARBA00048552"/>
    </source>
</evidence>
<dbReference type="InterPro" id="IPR042102">
    <property type="entry name" value="RNA_pol_Rpb1_3_sf"/>
</dbReference>